<accession>A0A2P4XTE4</accession>
<dbReference type="AlphaFoldDB" id="A0A2P4XTE4"/>
<sequence>MGDDPYNFEIALPTTLSHATRSTRKRHEDDSDEDISDASDSLSSMSGVSSDSSSDRENDHKLQQRTESNYKRLAKSINESKTAASSGGSALDRAKNFLSKYSNVATGDRNEAKTSNSSRSRRVSLDLDDDDDISIESSNYDEEDTNKGATTNKQGSGFPEETRLNPIGILRRENGEDESDQSSEHPPVHSETPCASTVHLVMPARRECNSDESEVGDSIESIHSEASVGRLENITALDLPQRTQLKPAYGEDSADDYNESFQEESLSQSNVDNLHRDIQPSRVTPTFTLAKPQQKIASDSGVYEEEGFEQDDSAVVAPTPASVVTAPQSILTTDKSFDYSMDFSDNEVEVVQPQFSVPQSIIDDPVGRDAGSPHSSDMSIQSDHDKDDEEQSEFLESGSFQDERREHITKDTYLAIVSPPEAVEHNPSGSNEVPVDRSTPTSGSSGSHEQSFSRHGDSSYPFHQDDKMPTPIKKTTDMPTAPTASAQKILPLKAHSADEEIPTTKQRHVVIVRAFHSDEEVRVEMKDASTQFTGNHAAIQADLIPDGMHNALLSASSESPTTTLPSGKKNEMRSSDENPSPCHSEQQPPPAPPIPSFFGSPLSNLEAFKLPMMTSTSIYKQQLLALQEQILQKKRETERIVHDRMSFQYSSLRGAERFVSARRARKLELWEALMRVDPTLDERKAREVACLAQAASM</sequence>
<feature type="compositionally biased region" description="Acidic residues" evidence="1">
    <location>
        <begin position="252"/>
        <end position="262"/>
    </location>
</feature>
<name>A0A2P4XTE4_9STRA</name>
<feature type="compositionally biased region" description="Basic and acidic residues" evidence="1">
    <location>
        <begin position="451"/>
        <end position="468"/>
    </location>
</feature>
<feature type="compositionally biased region" description="Polar residues" evidence="1">
    <location>
        <begin position="77"/>
        <end position="88"/>
    </location>
</feature>
<proteinExistence type="predicted"/>
<feature type="region of interest" description="Disordered" evidence="1">
    <location>
        <begin position="1"/>
        <end position="315"/>
    </location>
</feature>
<feature type="region of interest" description="Disordered" evidence="1">
    <location>
        <begin position="418"/>
        <end position="482"/>
    </location>
</feature>
<feature type="compositionally biased region" description="Polar residues" evidence="1">
    <location>
        <begin position="263"/>
        <end position="272"/>
    </location>
</feature>
<keyword evidence="3" id="KW-1185">Reference proteome</keyword>
<feature type="compositionally biased region" description="Acidic residues" evidence="1">
    <location>
        <begin position="302"/>
        <end position="312"/>
    </location>
</feature>
<evidence type="ECO:0000313" key="3">
    <source>
        <dbReference type="Proteomes" id="UP000237271"/>
    </source>
</evidence>
<feature type="region of interest" description="Disordered" evidence="1">
    <location>
        <begin position="351"/>
        <end position="406"/>
    </location>
</feature>
<evidence type="ECO:0000313" key="2">
    <source>
        <dbReference type="EMBL" id="POM68848.1"/>
    </source>
</evidence>
<feature type="compositionally biased region" description="Acidic residues" evidence="1">
    <location>
        <begin position="126"/>
        <end position="144"/>
    </location>
</feature>
<dbReference type="OrthoDB" id="79812at2759"/>
<gene>
    <name evidence="2" type="ORF">PHPALM_14934</name>
</gene>
<dbReference type="EMBL" id="NCKW01008020">
    <property type="protein sequence ID" value="POM68848.1"/>
    <property type="molecule type" value="Genomic_DNA"/>
</dbReference>
<protein>
    <submittedName>
        <fullName evidence="2">Uncharacterized protein</fullName>
    </submittedName>
</protein>
<feature type="region of interest" description="Disordered" evidence="1">
    <location>
        <begin position="553"/>
        <end position="598"/>
    </location>
</feature>
<feature type="compositionally biased region" description="Basic and acidic residues" evidence="1">
    <location>
        <begin position="53"/>
        <end position="70"/>
    </location>
</feature>
<feature type="compositionally biased region" description="Polar residues" evidence="1">
    <location>
        <begin position="553"/>
        <end position="565"/>
    </location>
</feature>
<feature type="compositionally biased region" description="Polar residues" evidence="1">
    <location>
        <begin position="577"/>
        <end position="586"/>
    </location>
</feature>
<organism evidence="2 3">
    <name type="scientific">Phytophthora palmivora</name>
    <dbReference type="NCBI Taxonomy" id="4796"/>
    <lineage>
        <taxon>Eukaryota</taxon>
        <taxon>Sar</taxon>
        <taxon>Stramenopiles</taxon>
        <taxon>Oomycota</taxon>
        <taxon>Peronosporomycetes</taxon>
        <taxon>Peronosporales</taxon>
        <taxon>Peronosporaceae</taxon>
        <taxon>Phytophthora</taxon>
    </lineage>
</organism>
<comment type="caution">
    <text evidence="2">The sequence shown here is derived from an EMBL/GenBank/DDBJ whole genome shotgun (WGS) entry which is preliminary data.</text>
</comment>
<dbReference type="Proteomes" id="UP000237271">
    <property type="component" value="Unassembled WGS sequence"/>
</dbReference>
<reference evidence="2 3" key="1">
    <citation type="journal article" date="2017" name="Genome Biol. Evol.">
        <title>Phytophthora megakarya and P. palmivora, closely related causal agents of cacao black pod rot, underwent increases in genome sizes and gene numbers by different mechanisms.</title>
        <authorList>
            <person name="Ali S.S."/>
            <person name="Shao J."/>
            <person name="Lary D.J."/>
            <person name="Kronmiller B."/>
            <person name="Shen D."/>
            <person name="Strem M.D."/>
            <person name="Amoako-Attah I."/>
            <person name="Akrofi A.Y."/>
            <person name="Begoude B.A."/>
            <person name="Ten Hoopen G.M."/>
            <person name="Coulibaly K."/>
            <person name="Kebe B.I."/>
            <person name="Melnick R.L."/>
            <person name="Guiltinan M.J."/>
            <person name="Tyler B.M."/>
            <person name="Meinhardt L.W."/>
            <person name="Bailey B.A."/>
        </authorList>
    </citation>
    <scope>NUCLEOTIDE SEQUENCE [LARGE SCALE GENOMIC DNA]</scope>
    <source>
        <strain evidence="3">sbr112.9</strain>
    </source>
</reference>
<evidence type="ECO:0000256" key="1">
    <source>
        <dbReference type="SAM" id="MobiDB-lite"/>
    </source>
</evidence>
<feature type="compositionally biased region" description="Low complexity" evidence="1">
    <location>
        <begin position="38"/>
        <end position="52"/>
    </location>
</feature>